<dbReference type="GO" id="GO:0005886">
    <property type="term" value="C:plasma membrane"/>
    <property type="evidence" value="ECO:0007669"/>
    <property type="project" value="UniProtKB-SubCell"/>
</dbReference>
<comment type="subcellular location">
    <subcellularLocation>
        <location evidence="1 9">Cell inner membrane</location>
        <topology evidence="1 9">Multi-pass membrane protein</topology>
    </subcellularLocation>
</comment>
<organism evidence="11 12">
    <name type="scientific">Cohaesibacter gelatinilyticus</name>
    <dbReference type="NCBI Taxonomy" id="372072"/>
    <lineage>
        <taxon>Bacteria</taxon>
        <taxon>Pseudomonadati</taxon>
        <taxon>Pseudomonadota</taxon>
        <taxon>Alphaproteobacteria</taxon>
        <taxon>Hyphomicrobiales</taxon>
        <taxon>Cohaesibacteraceae</taxon>
    </lineage>
</organism>
<feature type="transmembrane region" description="Helical" evidence="9">
    <location>
        <begin position="137"/>
        <end position="154"/>
    </location>
</feature>
<reference evidence="11 12" key="1">
    <citation type="submission" date="2017-09" db="EMBL/GenBank/DDBJ databases">
        <authorList>
            <person name="Ehlers B."/>
            <person name="Leendertz F.H."/>
        </authorList>
    </citation>
    <scope>NUCLEOTIDE SEQUENCE [LARGE SCALE GENOMIC DNA]</scope>
    <source>
        <strain evidence="11 12">DSM 18289</strain>
    </source>
</reference>
<evidence type="ECO:0000256" key="5">
    <source>
        <dbReference type="ARBA" id="ARBA00022692"/>
    </source>
</evidence>
<dbReference type="Pfam" id="PF04290">
    <property type="entry name" value="DctQ"/>
    <property type="match status" value="1"/>
</dbReference>
<keyword evidence="12" id="KW-1185">Reference proteome</keyword>
<feature type="transmembrane region" description="Helical" evidence="9">
    <location>
        <begin position="21"/>
        <end position="41"/>
    </location>
</feature>
<keyword evidence="7 9" id="KW-0472">Membrane</keyword>
<dbReference type="EMBL" id="OBEL01000001">
    <property type="protein sequence ID" value="SNZ07047.1"/>
    <property type="molecule type" value="Genomic_DNA"/>
</dbReference>
<evidence type="ECO:0000313" key="12">
    <source>
        <dbReference type="Proteomes" id="UP000219439"/>
    </source>
</evidence>
<name>A0A285NDL4_9HYPH</name>
<sequence>MPFARLEESMHWKLFDRLASMVIVLGGLSLIILISIMGYQVWGRYVLNDTPTWAESLALLLILLVSLPIAAIGLRENFHLGLDFLTELLPRRIQIALRVINTFVLLTFGLAMTWHSLSLVSGTWNRNIPLIGVPQGFKYLPLVFCGILIVLFMIERLAGMWSHGVLIGEDISDEGN</sequence>
<dbReference type="GO" id="GO:0022857">
    <property type="term" value="F:transmembrane transporter activity"/>
    <property type="evidence" value="ECO:0007669"/>
    <property type="project" value="UniProtKB-UniRule"/>
</dbReference>
<dbReference type="PANTHER" id="PTHR35011:SF11">
    <property type="entry name" value="TRAP TRANSPORTER SMALL PERMEASE PROTEIN"/>
    <property type="match status" value="1"/>
</dbReference>
<dbReference type="AlphaFoldDB" id="A0A285NDL4"/>
<evidence type="ECO:0000256" key="2">
    <source>
        <dbReference type="ARBA" id="ARBA00022448"/>
    </source>
</evidence>
<proteinExistence type="inferred from homology"/>
<dbReference type="PANTHER" id="PTHR35011">
    <property type="entry name" value="2,3-DIKETO-L-GULONATE TRAP TRANSPORTER SMALL PERMEASE PROTEIN YIAM"/>
    <property type="match status" value="1"/>
</dbReference>
<keyword evidence="4 9" id="KW-0997">Cell inner membrane</keyword>
<gene>
    <name evidence="11" type="ORF">SAMN06265368_0631</name>
</gene>
<evidence type="ECO:0000256" key="1">
    <source>
        <dbReference type="ARBA" id="ARBA00004429"/>
    </source>
</evidence>
<dbReference type="InterPro" id="IPR007387">
    <property type="entry name" value="TRAP_DctQ"/>
</dbReference>
<evidence type="ECO:0000313" key="11">
    <source>
        <dbReference type="EMBL" id="SNZ07047.1"/>
    </source>
</evidence>
<keyword evidence="3" id="KW-1003">Cell membrane</keyword>
<keyword evidence="6 9" id="KW-1133">Transmembrane helix</keyword>
<keyword evidence="2 9" id="KW-0813">Transport</keyword>
<feature type="transmembrane region" description="Helical" evidence="9">
    <location>
        <begin position="95"/>
        <end position="117"/>
    </location>
</feature>
<dbReference type="GO" id="GO:0015740">
    <property type="term" value="P:C4-dicarboxylate transport"/>
    <property type="evidence" value="ECO:0007669"/>
    <property type="project" value="TreeGrafter"/>
</dbReference>
<comment type="similarity">
    <text evidence="8 9">Belongs to the TRAP transporter small permease family.</text>
</comment>
<dbReference type="InterPro" id="IPR055348">
    <property type="entry name" value="DctQ"/>
</dbReference>
<protein>
    <recommendedName>
        <fullName evidence="9">TRAP transporter small permease protein</fullName>
    </recommendedName>
</protein>
<evidence type="ECO:0000256" key="3">
    <source>
        <dbReference type="ARBA" id="ARBA00022475"/>
    </source>
</evidence>
<feature type="domain" description="Tripartite ATP-independent periplasmic transporters DctQ component" evidence="10">
    <location>
        <begin position="34"/>
        <end position="161"/>
    </location>
</feature>
<evidence type="ECO:0000256" key="7">
    <source>
        <dbReference type="ARBA" id="ARBA00023136"/>
    </source>
</evidence>
<comment type="function">
    <text evidence="9">Part of the tripartite ATP-independent periplasmic (TRAP) transport system.</text>
</comment>
<evidence type="ECO:0000259" key="10">
    <source>
        <dbReference type="Pfam" id="PF04290"/>
    </source>
</evidence>
<accession>A0A285NDL4</accession>
<evidence type="ECO:0000256" key="6">
    <source>
        <dbReference type="ARBA" id="ARBA00022989"/>
    </source>
</evidence>
<evidence type="ECO:0000256" key="9">
    <source>
        <dbReference type="RuleBase" id="RU369079"/>
    </source>
</evidence>
<feature type="transmembrane region" description="Helical" evidence="9">
    <location>
        <begin position="53"/>
        <end position="74"/>
    </location>
</feature>
<evidence type="ECO:0000256" key="4">
    <source>
        <dbReference type="ARBA" id="ARBA00022519"/>
    </source>
</evidence>
<dbReference type="Proteomes" id="UP000219439">
    <property type="component" value="Unassembled WGS sequence"/>
</dbReference>
<comment type="subunit">
    <text evidence="9">The complex comprises the extracytoplasmic solute receptor protein and the two transmembrane proteins.</text>
</comment>
<evidence type="ECO:0000256" key="8">
    <source>
        <dbReference type="ARBA" id="ARBA00038436"/>
    </source>
</evidence>
<keyword evidence="5 9" id="KW-0812">Transmembrane</keyword>